<dbReference type="GO" id="GO:0003676">
    <property type="term" value="F:nucleic acid binding"/>
    <property type="evidence" value="ECO:0007669"/>
    <property type="project" value="InterPro"/>
</dbReference>
<dbReference type="InterPro" id="IPR011129">
    <property type="entry name" value="CSD"/>
</dbReference>
<gene>
    <name evidence="2" type="ORF">J2W91_004467</name>
</gene>
<evidence type="ECO:0000313" key="2">
    <source>
        <dbReference type="EMBL" id="MDR6725962.1"/>
    </source>
</evidence>
<protein>
    <submittedName>
        <fullName evidence="2">Cold shock CspA family protein</fullName>
    </submittedName>
</protein>
<dbReference type="Proteomes" id="UP001254832">
    <property type="component" value="Unassembled WGS sequence"/>
</dbReference>
<proteinExistence type="predicted"/>
<organism evidence="2 3">
    <name type="scientific">Paenibacillus amylolyticus</name>
    <dbReference type="NCBI Taxonomy" id="1451"/>
    <lineage>
        <taxon>Bacteria</taxon>
        <taxon>Bacillati</taxon>
        <taxon>Bacillota</taxon>
        <taxon>Bacilli</taxon>
        <taxon>Bacillales</taxon>
        <taxon>Paenibacillaceae</taxon>
        <taxon>Paenibacillus</taxon>
    </lineage>
</organism>
<evidence type="ECO:0000259" key="1">
    <source>
        <dbReference type="PROSITE" id="PS51857"/>
    </source>
</evidence>
<dbReference type="Pfam" id="PF00313">
    <property type="entry name" value="CSD"/>
    <property type="match status" value="1"/>
</dbReference>
<dbReference type="PRINTS" id="PR00050">
    <property type="entry name" value="COLDSHOCK"/>
</dbReference>
<dbReference type="InterPro" id="IPR012340">
    <property type="entry name" value="NA-bd_OB-fold"/>
</dbReference>
<dbReference type="AlphaFoldDB" id="A0AAP5LNP8"/>
<name>A0AAP5LNP8_PAEAM</name>
<sequence>MGKFNGKVKMFNKTKGYGYISGNHGRKDVNVHFTNIQAEGFKTLIEGQSIEYDIEETPRGLTAIHVRVLERNQAIEHDTEDKLYWCRAGEVEEEAFVREIVPRIHRNLIVHPDKKTRKTMIDLLNIDQGTLADLKTQKTPFFSAGRYGYDPQYTVTFNHKDYNHYKRLYPTAAIYFWVHWEQLRYQTYSVEPMYGVWEVPFTYLQERIEANEVALHQYKHRIGDTKNATESYLFNLNEFHRLL</sequence>
<dbReference type="EMBL" id="JAVDTR010000014">
    <property type="protein sequence ID" value="MDR6725962.1"/>
    <property type="molecule type" value="Genomic_DNA"/>
</dbReference>
<feature type="domain" description="CSD" evidence="1">
    <location>
        <begin position="3"/>
        <end position="68"/>
    </location>
</feature>
<evidence type="ECO:0000313" key="3">
    <source>
        <dbReference type="Proteomes" id="UP001254832"/>
    </source>
</evidence>
<dbReference type="InterPro" id="IPR002059">
    <property type="entry name" value="CSP_DNA-bd"/>
</dbReference>
<dbReference type="PROSITE" id="PS51857">
    <property type="entry name" value="CSD_2"/>
    <property type="match status" value="1"/>
</dbReference>
<dbReference type="Gene3D" id="2.40.50.140">
    <property type="entry name" value="Nucleic acid-binding proteins"/>
    <property type="match status" value="1"/>
</dbReference>
<comment type="caution">
    <text evidence="2">The sequence shown here is derived from an EMBL/GenBank/DDBJ whole genome shotgun (WGS) entry which is preliminary data.</text>
</comment>
<accession>A0AAP5LNP8</accession>
<dbReference type="SMART" id="SM00357">
    <property type="entry name" value="CSP"/>
    <property type="match status" value="1"/>
</dbReference>
<dbReference type="PANTHER" id="PTHR46565">
    <property type="entry name" value="COLD SHOCK DOMAIN PROTEIN 2"/>
    <property type="match status" value="1"/>
</dbReference>
<dbReference type="SUPFAM" id="SSF50249">
    <property type="entry name" value="Nucleic acid-binding proteins"/>
    <property type="match status" value="1"/>
</dbReference>
<reference evidence="2" key="1">
    <citation type="submission" date="2023-07" db="EMBL/GenBank/DDBJ databases">
        <title>Sorghum-associated microbial communities from plants grown in Nebraska, USA.</title>
        <authorList>
            <person name="Schachtman D."/>
        </authorList>
    </citation>
    <scope>NUCLEOTIDE SEQUENCE</scope>
    <source>
        <strain evidence="2">BE80</strain>
    </source>
</reference>
<dbReference type="PANTHER" id="PTHR46565:SF20">
    <property type="entry name" value="COLD SHOCK DOMAIN-CONTAINING PROTEIN 4"/>
    <property type="match status" value="1"/>
</dbReference>